<name>A0A0A9GLV4_ARUDO</name>
<proteinExistence type="predicted"/>
<evidence type="ECO:0000313" key="2">
    <source>
        <dbReference type="EMBL" id="JAE23531.1"/>
    </source>
</evidence>
<feature type="region of interest" description="Disordered" evidence="1">
    <location>
        <begin position="132"/>
        <end position="152"/>
    </location>
</feature>
<dbReference type="EMBL" id="GBRH01174365">
    <property type="protein sequence ID" value="JAE23531.1"/>
    <property type="molecule type" value="Transcribed_RNA"/>
</dbReference>
<reference evidence="2" key="1">
    <citation type="submission" date="2014-09" db="EMBL/GenBank/DDBJ databases">
        <authorList>
            <person name="Magalhaes I.L.F."/>
            <person name="Oliveira U."/>
            <person name="Santos F.R."/>
            <person name="Vidigal T.H.D.A."/>
            <person name="Brescovit A.D."/>
            <person name="Santos A.J."/>
        </authorList>
    </citation>
    <scope>NUCLEOTIDE SEQUENCE</scope>
    <source>
        <tissue evidence="2">Shoot tissue taken approximately 20 cm above the soil surface</tissue>
    </source>
</reference>
<evidence type="ECO:0000256" key="1">
    <source>
        <dbReference type="SAM" id="MobiDB-lite"/>
    </source>
</evidence>
<sequence>MRWVEESIRIRRAAEPVELVEAVKKLRKVFDREAKRRKELPLELKQKVSHEILQRLRDLGEDRNTTEQREAIGSWRAEKLKDIRSSSAQNLSNLSLSSDESRILKQALEFNWRVLLEDIGLWIPPNVYHIEHDDKPENEPEVIFKSASRDNE</sequence>
<protein>
    <submittedName>
        <fullName evidence="2">Uncharacterized protein</fullName>
    </submittedName>
</protein>
<organism evidence="2">
    <name type="scientific">Arundo donax</name>
    <name type="common">Giant reed</name>
    <name type="synonym">Donax arundinaceus</name>
    <dbReference type="NCBI Taxonomy" id="35708"/>
    <lineage>
        <taxon>Eukaryota</taxon>
        <taxon>Viridiplantae</taxon>
        <taxon>Streptophyta</taxon>
        <taxon>Embryophyta</taxon>
        <taxon>Tracheophyta</taxon>
        <taxon>Spermatophyta</taxon>
        <taxon>Magnoliopsida</taxon>
        <taxon>Liliopsida</taxon>
        <taxon>Poales</taxon>
        <taxon>Poaceae</taxon>
        <taxon>PACMAD clade</taxon>
        <taxon>Arundinoideae</taxon>
        <taxon>Arundineae</taxon>
        <taxon>Arundo</taxon>
    </lineage>
</organism>
<reference evidence="2" key="2">
    <citation type="journal article" date="2015" name="Data Brief">
        <title>Shoot transcriptome of the giant reed, Arundo donax.</title>
        <authorList>
            <person name="Barrero R.A."/>
            <person name="Guerrero F.D."/>
            <person name="Moolhuijzen P."/>
            <person name="Goolsby J.A."/>
            <person name="Tidwell J."/>
            <person name="Bellgard S.E."/>
            <person name="Bellgard M.I."/>
        </authorList>
    </citation>
    <scope>NUCLEOTIDE SEQUENCE</scope>
    <source>
        <tissue evidence="2">Shoot tissue taken approximately 20 cm above the soil surface</tissue>
    </source>
</reference>
<dbReference type="PANTHER" id="PTHR33344">
    <property type="entry name" value="OS02G0761600 PROTEIN"/>
    <property type="match status" value="1"/>
</dbReference>
<dbReference type="PANTHER" id="PTHR33344:SF1">
    <property type="entry name" value="OS06G0214100 PROTEIN"/>
    <property type="match status" value="1"/>
</dbReference>
<dbReference type="AlphaFoldDB" id="A0A0A9GLV4"/>
<accession>A0A0A9GLV4</accession>